<dbReference type="VEuPathDB" id="FungiDB:MGL_3197"/>
<organism evidence="1 2">
    <name type="scientific">Malassezia globosa (strain ATCC MYA-4612 / CBS 7966)</name>
    <name type="common">Dandruff-associated fungus</name>
    <dbReference type="NCBI Taxonomy" id="425265"/>
    <lineage>
        <taxon>Eukaryota</taxon>
        <taxon>Fungi</taxon>
        <taxon>Dikarya</taxon>
        <taxon>Basidiomycota</taxon>
        <taxon>Ustilaginomycotina</taxon>
        <taxon>Malasseziomycetes</taxon>
        <taxon>Malasseziales</taxon>
        <taxon>Malasseziaceae</taxon>
        <taxon>Malassezia</taxon>
    </lineage>
</organism>
<reference evidence="1 2" key="1">
    <citation type="journal article" date="2007" name="Proc. Natl. Acad. Sci. U.S.A.">
        <title>Dandruff-associated Malassezia genomes reveal convergent and divergent virulence traits shared with plant and human fungal pathogens.</title>
        <authorList>
            <person name="Xu J."/>
            <person name="Saunders C.W."/>
            <person name="Hu P."/>
            <person name="Grant R.A."/>
            <person name="Boekhout T."/>
            <person name="Kuramae E.E."/>
            <person name="Kronstad J.W."/>
            <person name="Deangelis Y.M."/>
            <person name="Reeder N.L."/>
            <person name="Johnstone K.R."/>
            <person name="Leland M."/>
            <person name="Fieno A.M."/>
            <person name="Begley W.M."/>
            <person name="Sun Y."/>
            <person name="Lacey M.P."/>
            <person name="Chaudhary T."/>
            <person name="Keough T."/>
            <person name="Chu L."/>
            <person name="Sears R."/>
            <person name="Yuan B."/>
            <person name="Dawson T.L.Jr."/>
        </authorList>
    </citation>
    <scope>NUCLEOTIDE SEQUENCE [LARGE SCALE GENOMIC DNA]</scope>
    <source>
        <strain evidence="2">ATCC MYA-4612 / CBS 7966</strain>
    </source>
</reference>
<dbReference type="GeneID" id="5853959"/>
<dbReference type="InParanoid" id="A8Q841"/>
<dbReference type="OrthoDB" id="9985637at2759"/>
<dbReference type="EMBL" id="AAYY01000011">
    <property type="protein sequence ID" value="EDP42439.1"/>
    <property type="molecule type" value="Genomic_DNA"/>
</dbReference>
<gene>
    <name evidence="1" type="ORF">MGL_3197</name>
</gene>
<dbReference type="AlphaFoldDB" id="A8Q841"/>
<proteinExistence type="predicted"/>
<protein>
    <recommendedName>
        <fullName evidence="3">Roadblock/LAMTOR2 domain-containing protein</fullName>
    </recommendedName>
</protein>
<dbReference type="STRING" id="425265.A8Q841"/>
<name>A8Q841_MALGO</name>
<evidence type="ECO:0000313" key="1">
    <source>
        <dbReference type="EMBL" id="EDP42439.1"/>
    </source>
</evidence>
<dbReference type="RefSeq" id="XP_001729653.1">
    <property type="nucleotide sequence ID" value="XM_001729601.1"/>
</dbReference>
<dbReference type="KEGG" id="mgl:MGL_3197"/>
<comment type="caution">
    <text evidence="1">The sequence shown here is derived from an EMBL/GenBank/DDBJ whole genome shotgun (WGS) entry which is preliminary data.</text>
</comment>
<keyword evidence="2" id="KW-1185">Reference proteome</keyword>
<sequence length="112" mass="12276">MTTTPSLLTAEEVAAPAASGVPEEAARVLAQLARHQHVRGCIALTASDLRVIWSGGVVFASKEKLAQIVHFVRDTLNVTRRHYVYIQVHHEELCSQSGETYVLVVLQDPNTT</sequence>
<evidence type="ECO:0008006" key="3">
    <source>
        <dbReference type="Google" id="ProtNLM"/>
    </source>
</evidence>
<evidence type="ECO:0000313" key="2">
    <source>
        <dbReference type="Proteomes" id="UP000008837"/>
    </source>
</evidence>
<accession>A8Q841</accession>
<dbReference type="Proteomes" id="UP000008837">
    <property type="component" value="Unassembled WGS sequence"/>
</dbReference>